<keyword evidence="2" id="KW-1185">Reference proteome</keyword>
<evidence type="ECO:0000313" key="1">
    <source>
        <dbReference type="EMBL" id="CAD5213640.1"/>
    </source>
</evidence>
<dbReference type="AlphaFoldDB" id="A0A7I8WNB1"/>
<sequence length="220" mass="25992">MEGNRDYAKFLFQKVALHIAATPNRYVFNFRATHRELVWLLYKQPQFGEMIRFFMWETFQENTELAIDVYNMAVQARYFINGHRYASGERIRIRGDREIEACEIDYDDQVIINIQAPTAPPLDNAAEILSVNARILRIKNYFAQHYSSIIPQLSRTSMADTTCIVCLEEVEENQHVIACRFHMNYCRECRKDAIRFDVNGVHPYQCYICSRTLQLYRSVH</sequence>
<organism evidence="1 2">
    <name type="scientific">Bursaphelenchus xylophilus</name>
    <name type="common">Pinewood nematode worm</name>
    <name type="synonym">Aphelenchoides xylophilus</name>
    <dbReference type="NCBI Taxonomy" id="6326"/>
    <lineage>
        <taxon>Eukaryota</taxon>
        <taxon>Metazoa</taxon>
        <taxon>Ecdysozoa</taxon>
        <taxon>Nematoda</taxon>
        <taxon>Chromadorea</taxon>
        <taxon>Rhabditida</taxon>
        <taxon>Tylenchina</taxon>
        <taxon>Tylenchomorpha</taxon>
        <taxon>Aphelenchoidea</taxon>
        <taxon>Aphelenchoididae</taxon>
        <taxon>Bursaphelenchus</taxon>
    </lineage>
</organism>
<name>A0A7I8WNB1_BURXY</name>
<accession>A0A7I8WNB1</accession>
<proteinExistence type="predicted"/>
<dbReference type="EMBL" id="CAJFCV020000002">
    <property type="protein sequence ID" value="CAG9092969.1"/>
    <property type="molecule type" value="Genomic_DNA"/>
</dbReference>
<protein>
    <submittedName>
        <fullName evidence="1">(pine wood nematode) hypothetical protein</fullName>
    </submittedName>
</protein>
<reference evidence="1" key="1">
    <citation type="submission" date="2020-09" db="EMBL/GenBank/DDBJ databases">
        <authorList>
            <person name="Kikuchi T."/>
        </authorList>
    </citation>
    <scope>NUCLEOTIDE SEQUENCE</scope>
    <source>
        <strain evidence="1">Ka4C1</strain>
    </source>
</reference>
<gene>
    <name evidence="1" type="ORF">BXYJ_LOCUS3131</name>
</gene>
<evidence type="ECO:0000313" key="2">
    <source>
        <dbReference type="Proteomes" id="UP000659654"/>
    </source>
</evidence>
<dbReference type="Proteomes" id="UP000659654">
    <property type="component" value="Unassembled WGS sequence"/>
</dbReference>
<dbReference type="Proteomes" id="UP000582659">
    <property type="component" value="Unassembled WGS sequence"/>
</dbReference>
<comment type="caution">
    <text evidence="1">The sequence shown here is derived from an EMBL/GenBank/DDBJ whole genome shotgun (WGS) entry which is preliminary data.</text>
</comment>
<dbReference type="EMBL" id="CAJFDI010000002">
    <property type="protein sequence ID" value="CAD5213640.1"/>
    <property type="molecule type" value="Genomic_DNA"/>
</dbReference>